<reference evidence="8 9" key="1">
    <citation type="submission" date="2021-05" db="EMBL/GenBank/DDBJ databases">
        <title>Genome Assembly of Synthetic Allotetraploid Brassica napus Reveals Homoeologous Exchanges between Subgenomes.</title>
        <authorList>
            <person name="Davis J.T."/>
        </authorList>
    </citation>
    <scope>NUCLEOTIDE SEQUENCE [LARGE SCALE GENOMIC DNA]</scope>
    <source>
        <strain evidence="9">cv. Da-Ae</strain>
        <tissue evidence="8">Seedling</tissue>
    </source>
</reference>
<evidence type="ECO:0000256" key="1">
    <source>
        <dbReference type="ARBA" id="ARBA00006722"/>
    </source>
</evidence>
<evidence type="ECO:0000256" key="3">
    <source>
        <dbReference type="ARBA" id="ARBA00022577"/>
    </source>
</evidence>
<evidence type="ECO:0000256" key="5">
    <source>
        <dbReference type="ARBA" id="ARBA00023157"/>
    </source>
</evidence>
<dbReference type="InterPro" id="IPR052929">
    <property type="entry name" value="RNase_H-like_EbsB-rel"/>
</dbReference>
<keyword evidence="4" id="KW-0611">Plant defense</keyword>
<dbReference type="PANTHER" id="PTHR47074:SF49">
    <property type="entry name" value="POLYNUCLEOTIDYL TRANSFERASE, RIBONUCLEASE H-LIKE SUPERFAMILY PROTEIN"/>
    <property type="match status" value="1"/>
</dbReference>
<dbReference type="SUPFAM" id="SSF53098">
    <property type="entry name" value="Ribonuclease H-like"/>
    <property type="match status" value="1"/>
</dbReference>
<dbReference type="Gene3D" id="3.30.420.10">
    <property type="entry name" value="Ribonuclease H-like superfamily/Ribonuclease H"/>
    <property type="match status" value="1"/>
</dbReference>
<proteinExistence type="inferred from homology"/>
<keyword evidence="5" id="KW-1015">Disulfide bond</keyword>
<dbReference type="Pfam" id="PF13456">
    <property type="entry name" value="RVT_3"/>
    <property type="match status" value="1"/>
</dbReference>
<dbReference type="Proteomes" id="UP000824890">
    <property type="component" value="Unassembled WGS sequence"/>
</dbReference>
<evidence type="ECO:0000259" key="7">
    <source>
        <dbReference type="Pfam" id="PF13456"/>
    </source>
</evidence>
<feature type="signal peptide" evidence="6">
    <location>
        <begin position="1"/>
        <end position="35"/>
    </location>
</feature>
<evidence type="ECO:0000313" key="8">
    <source>
        <dbReference type="EMBL" id="KAH0874235.1"/>
    </source>
</evidence>
<evidence type="ECO:0000256" key="4">
    <source>
        <dbReference type="ARBA" id="ARBA00022821"/>
    </source>
</evidence>
<comment type="similarity">
    <text evidence="1">Belongs to the DEFL family.</text>
</comment>
<sequence length="272" mass="29813">MLFSLFVASSKMAKTTILAIFMVVLVLGTVMESQGQEMCTDYSKGSVDCQAKPCNDQCVAKYNGHGSAVIAMYAKRRDFKTASTMLQDMEVDDVVSWNSMVFECARREFVIPNIVLIGVLTSGKDLASVLMEPKSVAALSNMRLGDLGIYKLAGCGWHYMDPYTCIQEQGSSTEAHGVSPLMAEAIAVQETLLHAKSRQLSKICLKSDNQVLIKTLISNQSPVDLYRINLDIENLTSSFVLLNFSYVFRSLNCIADALAKSALYGLNSSLHS</sequence>
<dbReference type="InterPro" id="IPR010851">
    <property type="entry name" value="DEFL"/>
</dbReference>
<evidence type="ECO:0000256" key="6">
    <source>
        <dbReference type="SAM" id="SignalP"/>
    </source>
</evidence>
<feature type="domain" description="RNase H type-1" evidence="7">
    <location>
        <begin position="153"/>
        <end position="262"/>
    </location>
</feature>
<dbReference type="InterPro" id="IPR002156">
    <property type="entry name" value="RNaseH_domain"/>
</dbReference>
<accession>A0ABQ7Z224</accession>
<dbReference type="Pfam" id="PF07333">
    <property type="entry name" value="SLR1-BP"/>
    <property type="match status" value="1"/>
</dbReference>
<organism evidence="8 9">
    <name type="scientific">Brassica napus</name>
    <name type="common">Rape</name>
    <dbReference type="NCBI Taxonomy" id="3708"/>
    <lineage>
        <taxon>Eukaryota</taxon>
        <taxon>Viridiplantae</taxon>
        <taxon>Streptophyta</taxon>
        <taxon>Embryophyta</taxon>
        <taxon>Tracheophyta</taxon>
        <taxon>Spermatophyta</taxon>
        <taxon>Magnoliopsida</taxon>
        <taxon>eudicotyledons</taxon>
        <taxon>Gunneridae</taxon>
        <taxon>Pentapetalae</taxon>
        <taxon>rosids</taxon>
        <taxon>malvids</taxon>
        <taxon>Brassicales</taxon>
        <taxon>Brassicaceae</taxon>
        <taxon>Brassiceae</taxon>
        <taxon>Brassica</taxon>
    </lineage>
</organism>
<keyword evidence="9" id="KW-1185">Reference proteome</keyword>
<protein>
    <recommendedName>
        <fullName evidence="7">RNase H type-1 domain-containing protein</fullName>
    </recommendedName>
</protein>
<dbReference type="InterPro" id="IPR012337">
    <property type="entry name" value="RNaseH-like_sf"/>
</dbReference>
<dbReference type="EMBL" id="JAGKQM010000016">
    <property type="protein sequence ID" value="KAH0874235.1"/>
    <property type="molecule type" value="Genomic_DNA"/>
</dbReference>
<dbReference type="InterPro" id="IPR036397">
    <property type="entry name" value="RNaseH_sf"/>
</dbReference>
<feature type="chain" id="PRO_5045362057" description="RNase H type-1 domain-containing protein" evidence="6">
    <location>
        <begin position="36"/>
        <end position="272"/>
    </location>
</feature>
<dbReference type="PANTHER" id="PTHR47074">
    <property type="entry name" value="BNAC02G40300D PROTEIN"/>
    <property type="match status" value="1"/>
</dbReference>
<gene>
    <name evidence="8" type="ORF">HID58_071597</name>
</gene>
<keyword evidence="6" id="KW-0732">Signal</keyword>
<name>A0ABQ7Z224_BRANA</name>
<evidence type="ECO:0000256" key="2">
    <source>
        <dbReference type="ARBA" id="ARBA00022529"/>
    </source>
</evidence>
<keyword evidence="2" id="KW-0929">Antimicrobial</keyword>
<keyword evidence="3" id="KW-0295">Fungicide</keyword>
<dbReference type="CDD" id="cd06222">
    <property type="entry name" value="RNase_H_like"/>
    <property type="match status" value="1"/>
</dbReference>
<comment type="caution">
    <text evidence="8">The sequence shown here is derived from an EMBL/GenBank/DDBJ whole genome shotgun (WGS) entry which is preliminary data.</text>
</comment>
<evidence type="ECO:0000313" key="9">
    <source>
        <dbReference type="Proteomes" id="UP000824890"/>
    </source>
</evidence>
<dbReference type="InterPro" id="IPR044730">
    <property type="entry name" value="RNase_H-like_dom_plant"/>
</dbReference>